<gene>
    <name evidence="2" type="ORF">DLAC_03110</name>
</gene>
<keyword evidence="1" id="KW-0812">Transmembrane</keyword>
<dbReference type="InParanoid" id="A0A152A2D6"/>
<dbReference type="Proteomes" id="UP000076078">
    <property type="component" value="Unassembled WGS sequence"/>
</dbReference>
<dbReference type="Gene3D" id="3.80.10.10">
    <property type="entry name" value="Ribonuclease Inhibitor"/>
    <property type="match status" value="1"/>
</dbReference>
<proteinExistence type="predicted"/>
<dbReference type="EMBL" id="LODT01000015">
    <property type="protein sequence ID" value="KYR00364.1"/>
    <property type="molecule type" value="Genomic_DNA"/>
</dbReference>
<keyword evidence="3" id="KW-1185">Reference proteome</keyword>
<keyword evidence="1" id="KW-1133">Transmembrane helix</keyword>
<dbReference type="InterPro" id="IPR032675">
    <property type="entry name" value="LRR_dom_sf"/>
</dbReference>
<evidence type="ECO:0000256" key="1">
    <source>
        <dbReference type="SAM" id="Phobius"/>
    </source>
</evidence>
<organism evidence="2 3">
    <name type="scientific">Tieghemostelium lacteum</name>
    <name type="common">Slime mold</name>
    <name type="synonym">Dictyostelium lacteum</name>
    <dbReference type="NCBI Taxonomy" id="361077"/>
    <lineage>
        <taxon>Eukaryota</taxon>
        <taxon>Amoebozoa</taxon>
        <taxon>Evosea</taxon>
        <taxon>Eumycetozoa</taxon>
        <taxon>Dictyostelia</taxon>
        <taxon>Dictyosteliales</taxon>
        <taxon>Raperosteliaceae</taxon>
        <taxon>Tieghemostelium</taxon>
    </lineage>
</organism>
<accession>A0A152A2D6</accession>
<reference evidence="2 3" key="1">
    <citation type="submission" date="2015-12" db="EMBL/GenBank/DDBJ databases">
        <title>Dictyostelia acquired genes for synthesis and detection of signals that induce cell-type specialization by lateral gene transfer from prokaryotes.</title>
        <authorList>
            <person name="Gloeckner G."/>
            <person name="Schaap P."/>
        </authorList>
    </citation>
    <scope>NUCLEOTIDE SEQUENCE [LARGE SCALE GENOMIC DNA]</scope>
    <source>
        <strain evidence="2 3">TK</strain>
    </source>
</reference>
<sequence>MGKNNSKEKILENMDDNNRIILPRIIVIEILDLLINVYGFVSYRPDIITRMIIGFCLVCKEWRYNIVPKLNIKSRILEKNNLKFLKILSKLGIGLNILSDRESKQPLIQTYSDGIEKGLANLNFNIPFDDNQREVYKFLREKEHKIHRISIYQSVDGRYLEEFLDSINSVEILNKIETLYFYGNLSQNSLVNLLKPFRESKVLRELFFPESIVTDVPQSIESINLLSTLKTMSLKNITRDDALDIIKQCKHVKDLIITRVSSNKLDSGSYEILEALLGNQSLEYLHYDSYLNGELDDPRLFSLFVRVLNENPRIKYLLFPWDNPKDISESDRLLEIHNQTLIELNITLRDWSMECYIIILELWKGQSAIKTMPICVAYEHQVEIMTKQLKSFTEWHLFGRNITSKVLSMDIDHLHTIKLSCYTDILKELSLNRNLTSVIFDTYGTDDFELTEFLLLNHPTIKKLDVFKKKLNDFTEFSKALESNCTLESLKIVGNFTINDDDPVTFLKNLSIILRNQTLHTLEFQIPISVIFPLPSKPTTNELYKALQECCKSLSNNTTLFHLNCPNYNIKDQEIFLPLQKVIENKLLA</sequence>
<evidence type="ECO:0000313" key="3">
    <source>
        <dbReference type="Proteomes" id="UP000076078"/>
    </source>
</evidence>
<comment type="caution">
    <text evidence="2">The sequence shown here is derived from an EMBL/GenBank/DDBJ whole genome shotgun (WGS) entry which is preliminary data.</text>
</comment>
<evidence type="ECO:0000313" key="2">
    <source>
        <dbReference type="EMBL" id="KYR00364.1"/>
    </source>
</evidence>
<dbReference type="AlphaFoldDB" id="A0A152A2D6"/>
<name>A0A152A2D6_TIELA</name>
<protein>
    <submittedName>
        <fullName evidence="2">Uncharacterized protein</fullName>
    </submittedName>
</protein>
<keyword evidence="1" id="KW-0472">Membrane</keyword>
<feature type="transmembrane region" description="Helical" evidence="1">
    <location>
        <begin position="21"/>
        <end position="41"/>
    </location>
</feature>
<dbReference type="SUPFAM" id="SSF52047">
    <property type="entry name" value="RNI-like"/>
    <property type="match status" value="2"/>
</dbReference>